<name>A0ABP0FCG2_CLALP</name>
<comment type="caution">
    <text evidence="1">The sequence shown here is derived from an EMBL/GenBank/DDBJ whole genome shotgun (WGS) entry which is preliminary data.</text>
</comment>
<accession>A0ABP0FCG2</accession>
<evidence type="ECO:0000313" key="1">
    <source>
        <dbReference type="EMBL" id="CAK8676007.1"/>
    </source>
</evidence>
<dbReference type="Proteomes" id="UP001642483">
    <property type="component" value="Unassembled WGS sequence"/>
</dbReference>
<dbReference type="EMBL" id="CAWYQH010000024">
    <property type="protein sequence ID" value="CAK8676007.1"/>
    <property type="molecule type" value="Genomic_DNA"/>
</dbReference>
<protein>
    <submittedName>
        <fullName evidence="1">Uncharacterized protein</fullName>
    </submittedName>
</protein>
<keyword evidence="2" id="KW-1185">Reference proteome</keyword>
<proteinExistence type="predicted"/>
<sequence>MYQISPISYTGDNRKTSQVNMNYMPFSHCVGMTSTTSISSIPNFTYTSSVVQVLQEQISKLDVHFEALTQRCIGLEHKVSRNHANQGGCRKCKQCRTQPSVTKSPHFSVQP</sequence>
<reference evidence="1 2" key="1">
    <citation type="submission" date="2024-02" db="EMBL/GenBank/DDBJ databases">
        <authorList>
            <person name="Daric V."/>
            <person name="Darras S."/>
        </authorList>
    </citation>
    <scope>NUCLEOTIDE SEQUENCE [LARGE SCALE GENOMIC DNA]</scope>
</reference>
<organism evidence="1 2">
    <name type="scientific">Clavelina lepadiformis</name>
    <name type="common">Light-bulb sea squirt</name>
    <name type="synonym">Ascidia lepadiformis</name>
    <dbReference type="NCBI Taxonomy" id="159417"/>
    <lineage>
        <taxon>Eukaryota</taxon>
        <taxon>Metazoa</taxon>
        <taxon>Chordata</taxon>
        <taxon>Tunicata</taxon>
        <taxon>Ascidiacea</taxon>
        <taxon>Aplousobranchia</taxon>
        <taxon>Clavelinidae</taxon>
        <taxon>Clavelina</taxon>
    </lineage>
</organism>
<gene>
    <name evidence="1" type="ORF">CVLEPA_LOCUS5518</name>
</gene>
<evidence type="ECO:0000313" key="2">
    <source>
        <dbReference type="Proteomes" id="UP001642483"/>
    </source>
</evidence>